<accession>A0A0Q4AYX3</accession>
<keyword evidence="2" id="KW-1185">Reference proteome</keyword>
<dbReference type="PATRIC" id="fig|1702214.3.peg.714"/>
<dbReference type="Proteomes" id="UP000054172">
    <property type="component" value="Unassembled WGS sequence"/>
</dbReference>
<proteinExistence type="predicted"/>
<dbReference type="EMBL" id="LIIK01000008">
    <property type="protein sequence ID" value="KQM09278.1"/>
    <property type="molecule type" value="Genomic_DNA"/>
</dbReference>
<name>A0A0Q4AYX3_9BACT</name>
<protein>
    <submittedName>
        <fullName evidence="1">Uncharacterized protein</fullName>
    </submittedName>
</protein>
<evidence type="ECO:0000313" key="2">
    <source>
        <dbReference type="Proteomes" id="UP000054172"/>
    </source>
</evidence>
<dbReference type="AlphaFoldDB" id="A0A0Q4AYX3"/>
<organism evidence="1 2">
    <name type="scientific">Candidatus [Bacteroides] periocalifornicus</name>
    <dbReference type="NCBI Taxonomy" id="1702214"/>
    <lineage>
        <taxon>Bacteria</taxon>
        <taxon>Pseudomonadati</taxon>
        <taxon>Bacteroidota</taxon>
    </lineage>
</organism>
<comment type="caution">
    <text evidence="1">The sequence shown here is derived from an EMBL/GenBank/DDBJ whole genome shotgun (WGS) entry which is preliminary data.</text>
</comment>
<reference evidence="1" key="1">
    <citation type="submission" date="2015-08" db="EMBL/GenBank/DDBJ databases">
        <title>Candidatus Bacteriodes Periocalifornicus.</title>
        <authorList>
            <person name="McLean J.S."/>
            <person name="Kelley S."/>
        </authorList>
    </citation>
    <scope>NUCLEOTIDE SEQUENCE [LARGE SCALE GENOMIC DNA]</scope>
    <source>
        <strain evidence="1">12B</strain>
    </source>
</reference>
<gene>
    <name evidence="1" type="ORF">AL399_02615</name>
</gene>
<sequence length="69" mass="7375">MQFHFSKSVATRRAASFMGGLQRSWMVCAEAMGGGIFALRSPLYGRRCGVSLLANIYVTAEINGNAMGG</sequence>
<evidence type="ECO:0000313" key="1">
    <source>
        <dbReference type="EMBL" id="KQM09278.1"/>
    </source>
</evidence>